<dbReference type="SUPFAM" id="SSF56801">
    <property type="entry name" value="Acetyl-CoA synthetase-like"/>
    <property type="match status" value="1"/>
</dbReference>
<dbReference type="InterPro" id="IPR025110">
    <property type="entry name" value="AMP-bd_C"/>
</dbReference>
<dbReference type="InterPro" id="IPR036736">
    <property type="entry name" value="ACP-like_sf"/>
</dbReference>
<dbReference type="PROSITE" id="PS50075">
    <property type="entry name" value="CARRIER"/>
    <property type="match status" value="1"/>
</dbReference>
<dbReference type="EMBL" id="RAZT01000004">
    <property type="protein sequence ID" value="RKN34071.1"/>
    <property type="molecule type" value="Genomic_DNA"/>
</dbReference>
<gene>
    <name evidence="5" type="ORF">D7044_10350</name>
</gene>
<evidence type="ECO:0000313" key="5">
    <source>
        <dbReference type="EMBL" id="RKN34071.1"/>
    </source>
</evidence>
<comment type="caution">
    <text evidence="5">The sequence shown here is derived from an EMBL/GenBank/DDBJ whole genome shotgun (WGS) entry which is preliminary data.</text>
</comment>
<feature type="domain" description="Carrier" evidence="4">
    <location>
        <begin position="925"/>
        <end position="1005"/>
    </location>
</feature>
<feature type="region of interest" description="Disordered" evidence="3">
    <location>
        <begin position="396"/>
        <end position="422"/>
    </location>
</feature>
<reference evidence="5 6" key="1">
    <citation type="submission" date="2018-09" db="EMBL/GenBank/DDBJ databases">
        <title>Micromonospora sp. nov. MS1-9, isolated from a root of Musa sp.</title>
        <authorList>
            <person name="Kuncharoen N."/>
            <person name="Kudo T."/>
            <person name="Ohkuma M."/>
            <person name="Yuki M."/>
            <person name="Tanasupawat S."/>
        </authorList>
    </citation>
    <scope>NUCLEOTIDE SEQUENCE [LARGE SCALE GENOMIC DNA]</scope>
    <source>
        <strain evidence="5 6">MS1-9</strain>
    </source>
</reference>
<dbReference type="Gene3D" id="3.40.50.12780">
    <property type="entry name" value="N-terminal domain of ligase-like"/>
    <property type="match status" value="1"/>
</dbReference>
<dbReference type="InterPro" id="IPR000873">
    <property type="entry name" value="AMP-dep_synth/lig_dom"/>
</dbReference>
<name>A0A3A9Y997_9ACTN</name>
<dbReference type="GO" id="GO:0031177">
    <property type="term" value="F:phosphopantetheine binding"/>
    <property type="evidence" value="ECO:0007669"/>
    <property type="project" value="TreeGrafter"/>
</dbReference>
<dbReference type="Pfam" id="PF00501">
    <property type="entry name" value="AMP-binding"/>
    <property type="match status" value="1"/>
</dbReference>
<keyword evidence="2" id="KW-0597">Phosphoprotein</keyword>
<dbReference type="PANTHER" id="PTHR45527">
    <property type="entry name" value="NONRIBOSOMAL PEPTIDE SYNTHETASE"/>
    <property type="match status" value="1"/>
</dbReference>
<dbReference type="AlphaFoldDB" id="A0A3A9Y997"/>
<dbReference type="PANTHER" id="PTHR45527:SF1">
    <property type="entry name" value="FATTY ACID SYNTHASE"/>
    <property type="match status" value="1"/>
</dbReference>
<dbReference type="InterPro" id="IPR010071">
    <property type="entry name" value="AA_adenyl_dom"/>
</dbReference>
<organism evidence="5 6">
    <name type="scientific">Micromonospora musae</name>
    <dbReference type="NCBI Taxonomy" id="1894970"/>
    <lineage>
        <taxon>Bacteria</taxon>
        <taxon>Bacillati</taxon>
        <taxon>Actinomycetota</taxon>
        <taxon>Actinomycetes</taxon>
        <taxon>Micromonosporales</taxon>
        <taxon>Micromonosporaceae</taxon>
        <taxon>Micromonospora</taxon>
    </lineage>
</organism>
<dbReference type="PROSITE" id="PS00455">
    <property type="entry name" value="AMP_BINDING"/>
    <property type="match status" value="1"/>
</dbReference>
<sequence>MGRADRRRRGTRPRGPGVSFSRPISAIEQGYLAGAPLLPPFAIQLLVEGVGSIDEAALRRAVAVASEACPGSRLVGRGRLWVDSGRPPPVTVLPALDLDGPALRRPLDPSTGPLSEVLLVPGAATTIVFRAAHATMDARGALVWATDVLRALRHERPLGARSPVTDDALRRRVAASPARLSTGLRWRTPLVGATAHRRHRWRRTTITGNQHALVARTIAAIGAAAGRPSRFMVPVDLRRHERTLAATGNLALPVFLDVTPDQPWAEVHELLLRALADRRELAVSAAESWAGRLPRPVLRAGLSAAERVSRRWNRGICTAAVSHLGRIDLDAFCTDTFTAGTVYTLPVHGPFIPVAFSTTELPGHIELTMSHPSGPGAEQAAETLLAAVTAALAPEGVPSVTAGPRAPAPRTGRTPPPDEATVGPTVVDIFAQRVRQTPDAMALTGPQGAVTYAELDRRADVVAERLHRLGVGPGDVVGLLADRTPAAIGALWGVLKAGAAYLPLEPSYPPGRLAFLLDDAGAALCLAQRRFADRLGRRRVLMLDDLPSSGASAPATRPAPTDLAYLIYTSGSTGRPKGVQVEHRNLTAYAAWALPRYRVDRSTRFAFFTSMAFDLGATAVFLPLLAGGSVELVPGEMTPPLLRRIIEGGGVNALKLTPTYLDLINRLDLAPARFRTVVVGGEQLPAAVAARAQRLFGSGCDIVNEYGPTETTIGCVVGSFDAERDGSAGPVPIGEPVPGTGVLLLGLEGEAVPPGTVGELHLTGTQLARGYLNRPEAQRERFVRLPDGTRAYRTGDLGRLRPDGLLEYLGRTDEQVKIRGYRIEPGEVAAVLAEHPAVARAVVLAHPQPASRQIRLHAYVTTREPVTEAALRAHLAGLLPPPVMPATFAVLERFPRTSNGKVDTAVLLAALRDEAPVPPVVDTPDPTAGVVAGIWSEVLRVPVDAGDPNADFHRLGGDSLTFLEMLDRVFRRFGGDSGGDALAALREVTADPTLGAVCRVLRAAPGAAAAGRPEDRRGRTSS</sequence>
<accession>A0A3A9Y997</accession>
<evidence type="ECO:0000256" key="3">
    <source>
        <dbReference type="SAM" id="MobiDB-lite"/>
    </source>
</evidence>
<dbReference type="SUPFAM" id="SSF47336">
    <property type="entry name" value="ACP-like"/>
    <property type="match status" value="1"/>
</dbReference>
<evidence type="ECO:0000313" key="6">
    <source>
        <dbReference type="Proteomes" id="UP000275865"/>
    </source>
</evidence>
<evidence type="ECO:0000256" key="1">
    <source>
        <dbReference type="ARBA" id="ARBA00022450"/>
    </source>
</evidence>
<dbReference type="FunFam" id="3.40.50.980:FF:000001">
    <property type="entry name" value="Non-ribosomal peptide synthetase"/>
    <property type="match status" value="1"/>
</dbReference>
<evidence type="ECO:0000259" key="4">
    <source>
        <dbReference type="PROSITE" id="PS50075"/>
    </source>
</evidence>
<evidence type="ECO:0000256" key="2">
    <source>
        <dbReference type="ARBA" id="ARBA00022553"/>
    </source>
</evidence>
<dbReference type="Gene3D" id="1.10.1200.10">
    <property type="entry name" value="ACP-like"/>
    <property type="match status" value="1"/>
</dbReference>
<dbReference type="GO" id="GO:0043041">
    <property type="term" value="P:amino acid activation for nonribosomal peptide biosynthetic process"/>
    <property type="evidence" value="ECO:0007669"/>
    <property type="project" value="TreeGrafter"/>
</dbReference>
<keyword evidence="1" id="KW-0596">Phosphopantetheine</keyword>
<dbReference type="Pfam" id="PF00550">
    <property type="entry name" value="PP-binding"/>
    <property type="match status" value="1"/>
</dbReference>
<dbReference type="Gene3D" id="3.30.300.30">
    <property type="match status" value="1"/>
</dbReference>
<dbReference type="GO" id="GO:0044550">
    <property type="term" value="P:secondary metabolite biosynthetic process"/>
    <property type="evidence" value="ECO:0007669"/>
    <property type="project" value="TreeGrafter"/>
</dbReference>
<feature type="compositionally biased region" description="Low complexity" evidence="3">
    <location>
        <begin position="401"/>
        <end position="413"/>
    </location>
</feature>
<dbReference type="InterPro" id="IPR009081">
    <property type="entry name" value="PP-bd_ACP"/>
</dbReference>
<dbReference type="Pfam" id="PF13193">
    <property type="entry name" value="AMP-binding_C"/>
    <property type="match status" value="1"/>
</dbReference>
<feature type="compositionally biased region" description="Basic residues" evidence="3">
    <location>
        <begin position="1"/>
        <end position="12"/>
    </location>
</feature>
<proteinExistence type="predicted"/>
<dbReference type="InterPro" id="IPR006162">
    <property type="entry name" value="Ppantetheine_attach_site"/>
</dbReference>
<dbReference type="SUPFAM" id="SSF52777">
    <property type="entry name" value="CoA-dependent acyltransferases"/>
    <property type="match status" value="1"/>
</dbReference>
<dbReference type="InterPro" id="IPR042099">
    <property type="entry name" value="ANL_N_sf"/>
</dbReference>
<dbReference type="PROSITE" id="PS00012">
    <property type="entry name" value="PHOSPHOPANTETHEINE"/>
    <property type="match status" value="1"/>
</dbReference>
<feature type="region of interest" description="Disordered" evidence="3">
    <location>
        <begin position="1"/>
        <end position="21"/>
    </location>
</feature>
<dbReference type="CDD" id="cd05930">
    <property type="entry name" value="A_NRPS"/>
    <property type="match status" value="1"/>
</dbReference>
<dbReference type="InterPro" id="IPR020845">
    <property type="entry name" value="AMP-binding_CS"/>
</dbReference>
<dbReference type="Proteomes" id="UP000275865">
    <property type="component" value="Unassembled WGS sequence"/>
</dbReference>
<protein>
    <submittedName>
        <fullName evidence="5">Amino acid adenylation domain-containing protein</fullName>
    </submittedName>
</protein>
<dbReference type="NCBIfam" id="TIGR01733">
    <property type="entry name" value="AA-adenyl-dom"/>
    <property type="match status" value="1"/>
</dbReference>
<dbReference type="GO" id="GO:0005737">
    <property type="term" value="C:cytoplasm"/>
    <property type="evidence" value="ECO:0007669"/>
    <property type="project" value="TreeGrafter"/>
</dbReference>
<dbReference type="InterPro" id="IPR045851">
    <property type="entry name" value="AMP-bd_C_sf"/>
</dbReference>